<evidence type="ECO:0000256" key="8">
    <source>
        <dbReference type="HAMAP-Rule" id="MF_01445"/>
    </source>
</evidence>
<evidence type="ECO:0000256" key="3">
    <source>
        <dbReference type="ARBA" id="ARBA00022694"/>
    </source>
</evidence>
<comment type="catalytic activity">
    <reaction evidence="7 8">
        <text>L-threonylcarbamoyladenylate + adenosine(37) in tRNA = N(6)-L-threonylcarbamoyladenosine(37) in tRNA + AMP + H(+)</text>
        <dbReference type="Rhea" id="RHEA:37059"/>
        <dbReference type="Rhea" id="RHEA-COMP:10162"/>
        <dbReference type="Rhea" id="RHEA-COMP:10163"/>
        <dbReference type="ChEBI" id="CHEBI:15378"/>
        <dbReference type="ChEBI" id="CHEBI:73682"/>
        <dbReference type="ChEBI" id="CHEBI:74411"/>
        <dbReference type="ChEBI" id="CHEBI:74418"/>
        <dbReference type="ChEBI" id="CHEBI:456215"/>
        <dbReference type="EC" id="2.3.1.234"/>
    </reaction>
</comment>
<keyword evidence="2 8" id="KW-0808">Transferase</keyword>
<dbReference type="Pfam" id="PF00814">
    <property type="entry name" value="TsaD"/>
    <property type="match status" value="1"/>
</dbReference>
<dbReference type="EMBL" id="MFBN01000052">
    <property type="protein sequence ID" value="OGD94166.1"/>
    <property type="molecule type" value="Genomic_DNA"/>
</dbReference>
<evidence type="ECO:0000256" key="6">
    <source>
        <dbReference type="ARBA" id="ARBA00023315"/>
    </source>
</evidence>
<feature type="binding site" evidence="8">
    <location>
        <position position="305"/>
    </location>
    <ligand>
        <name>Fe cation</name>
        <dbReference type="ChEBI" id="CHEBI:24875"/>
    </ligand>
</feature>
<dbReference type="NCBIfam" id="TIGR03723">
    <property type="entry name" value="T6A_TsaD_YgjD"/>
    <property type="match status" value="1"/>
</dbReference>
<dbReference type="GO" id="GO:0002949">
    <property type="term" value="P:tRNA threonylcarbamoyladenosine modification"/>
    <property type="evidence" value="ECO:0007669"/>
    <property type="project" value="UniProtKB-UniRule"/>
</dbReference>
<evidence type="ECO:0000259" key="9">
    <source>
        <dbReference type="Pfam" id="PF00814"/>
    </source>
</evidence>
<comment type="subcellular location">
    <subcellularLocation>
        <location evidence="8">Cytoplasm</location>
    </subcellularLocation>
</comment>
<comment type="function">
    <text evidence="8">Required for the formation of a threonylcarbamoyl group on adenosine at position 37 (t(6)A37) in tRNAs that read codons beginning with adenine. Is involved in the transfer of the threonylcarbamoyl moiety of threonylcarbamoyl-AMP (TC-AMP) to the N6 group of A37, together with TsaE and TsaB. TsaD likely plays a direct catalytic role in this reaction.</text>
</comment>
<dbReference type="HAMAP" id="MF_01445">
    <property type="entry name" value="TsaD"/>
    <property type="match status" value="1"/>
</dbReference>
<gene>
    <name evidence="8" type="primary">tsaD</name>
    <name evidence="10" type="ORF">A3A48_02820</name>
</gene>
<feature type="binding site" evidence="8">
    <location>
        <position position="277"/>
    </location>
    <ligand>
        <name>substrate</name>
    </ligand>
</feature>
<organism evidence="10 11">
    <name type="scientific">Candidatus Curtissbacteria bacterium RIFCSPLOWO2_01_FULL_37_9</name>
    <dbReference type="NCBI Taxonomy" id="1797724"/>
    <lineage>
        <taxon>Bacteria</taxon>
        <taxon>Candidatus Curtissiibacteriota</taxon>
    </lineage>
</organism>
<keyword evidence="4 8" id="KW-0479">Metal-binding</keyword>
<feature type="binding site" evidence="8">
    <location>
        <position position="171"/>
    </location>
    <ligand>
        <name>substrate</name>
    </ligand>
</feature>
<dbReference type="CDD" id="cd24133">
    <property type="entry name" value="ASKHA_NBD_TsaD_bac"/>
    <property type="match status" value="1"/>
</dbReference>
<dbReference type="InterPro" id="IPR022450">
    <property type="entry name" value="TsaD"/>
</dbReference>
<dbReference type="GO" id="GO:0061711">
    <property type="term" value="F:tRNA N(6)-L-threonylcarbamoyladenine synthase activity"/>
    <property type="evidence" value="ECO:0007669"/>
    <property type="project" value="UniProtKB-EC"/>
</dbReference>
<evidence type="ECO:0000256" key="5">
    <source>
        <dbReference type="ARBA" id="ARBA00023004"/>
    </source>
</evidence>
<dbReference type="GO" id="GO:0005506">
    <property type="term" value="F:iron ion binding"/>
    <property type="evidence" value="ECO:0007669"/>
    <property type="project" value="UniProtKB-UniRule"/>
</dbReference>
<keyword evidence="3 8" id="KW-0819">tRNA processing</keyword>
<dbReference type="AlphaFoldDB" id="A0A1F5GQJ8"/>
<dbReference type="PANTHER" id="PTHR11735">
    <property type="entry name" value="TRNA N6-ADENOSINE THREONYLCARBAMOYLTRANSFERASE"/>
    <property type="match status" value="1"/>
</dbReference>
<dbReference type="Proteomes" id="UP000178336">
    <property type="component" value="Unassembled WGS sequence"/>
</dbReference>
<reference evidence="10 11" key="1">
    <citation type="journal article" date="2016" name="Nat. Commun.">
        <title>Thousands of microbial genomes shed light on interconnected biogeochemical processes in an aquifer system.</title>
        <authorList>
            <person name="Anantharaman K."/>
            <person name="Brown C.T."/>
            <person name="Hug L.A."/>
            <person name="Sharon I."/>
            <person name="Castelle C.J."/>
            <person name="Probst A.J."/>
            <person name="Thomas B.C."/>
            <person name="Singh A."/>
            <person name="Wilkins M.J."/>
            <person name="Karaoz U."/>
            <person name="Brodie E.L."/>
            <person name="Williams K.H."/>
            <person name="Hubbard S.S."/>
            <person name="Banfield J.F."/>
        </authorList>
    </citation>
    <scope>NUCLEOTIDE SEQUENCE [LARGE SCALE GENOMIC DNA]</scope>
</reference>
<dbReference type="FunFam" id="3.30.420.40:FF:000040">
    <property type="entry name" value="tRNA N6-adenosine threonylcarbamoyltransferase"/>
    <property type="match status" value="1"/>
</dbReference>
<dbReference type="PRINTS" id="PR00789">
    <property type="entry name" value="OSIALOPTASE"/>
</dbReference>
<evidence type="ECO:0000256" key="4">
    <source>
        <dbReference type="ARBA" id="ARBA00022723"/>
    </source>
</evidence>
<evidence type="ECO:0000256" key="7">
    <source>
        <dbReference type="ARBA" id="ARBA00048117"/>
    </source>
</evidence>
<feature type="binding site" evidence="8">
    <location>
        <position position="109"/>
    </location>
    <ligand>
        <name>Fe cation</name>
        <dbReference type="ChEBI" id="CHEBI:24875"/>
    </ligand>
</feature>
<proteinExistence type="inferred from homology"/>
<name>A0A1F5GQJ8_9BACT</name>
<evidence type="ECO:0000313" key="11">
    <source>
        <dbReference type="Proteomes" id="UP000178336"/>
    </source>
</evidence>
<comment type="caution">
    <text evidence="10">The sequence shown here is derived from an EMBL/GenBank/DDBJ whole genome shotgun (WGS) entry which is preliminary data.</text>
</comment>
<dbReference type="InterPro" id="IPR017861">
    <property type="entry name" value="KAE1/TsaD"/>
</dbReference>
<accession>A0A1F5GQJ8</accession>
<dbReference type="EC" id="2.3.1.234" evidence="8"/>
<feature type="binding site" evidence="8">
    <location>
        <position position="113"/>
    </location>
    <ligand>
        <name>Fe cation</name>
        <dbReference type="ChEBI" id="CHEBI:24875"/>
    </ligand>
</feature>
<sequence>MLILGIESTCDETGASIVKNGNSIISNIISSSVNKHKKFGGIVPEVAAREQLKIIIPVISEAIAHIPHAKIDAIAVSFGPGLQGSLLIGVETSKILSLVWNKPLIGVNHLIGHIYANWLTNKSRNKKISINFPLIALIVSGGHTDLVLMQDHGKYKWLGGTLDDAAGEAFDKAGRVLDLGYPGGPQIDKLASTSTINNDKFILPRPMIKSNNYNFSFSGIKTSVINQTNNIKNNQDKIKMAIEFQQAVTEVLIIKTLKAAKKYQVKSILVGGGVAANSYLRSEMKKESYKNSYKIFFPEKNLAVDNGAMIAAAAYYNFKPIKIINLQTFPGLAF</sequence>
<protein>
    <recommendedName>
        <fullName evidence="8">tRNA N6-adenosine threonylcarbamoyltransferase</fullName>
        <ecNumber evidence="8">2.3.1.234</ecNumber>
    </recommendedName>
    <alternativeName>
        <fullName evidence="8">N6-L-threonylcarbamoyladenine synthase</fullName>
        <shortName evidence="8">t(6)A synthase</shortName>
    </alternativeName>
    <alternativeName>
        <fullName evidence="8">t(6)A37 threonylcarbamoyladenosine biosynthesis protein TsaD</fullName>
    </alternativeName>
    <alternativeName>
        <fullName evidence="8">tRNA threonylcarbamoyladenosine biosynthesis protein TsaD</fullName>
    </alternativeName>
</protein>
<dbReference type="PANTHER" id="PTHR11735:SF6">
    <property type="entry name" value="TRNA N6-ADENOSINE THREONYLCARBAMOYLTRANSFERASE, MITOCHONDRIAL"/>
    <property type="match status" value="1"/>
</dbReference>
<keyword evidence="6 8" id="KW-0012">Acyltransferase</keyword>
<dbReference type="InterPro" id="IPR043129">
    <property type="entry name" value="ATPase_NBD"/>
</dbReference>
<feature type="binding site" evidence="8">
    <location>
        <begin position="138"/>
        <end position="142"/>
    </location>
    <ligand>
        <name>substrate</name>
    </ligand>
</feature>
<dbReference type="Gene3D" id="3.30.420.40">
    <property type="match status" value="2"/>
</dbReference>
<dbReference type="NCBIfam" id="TIGR00329">
    <property type="entry name" value="gcp_kae1"/>
    <property type="match status" value="1"/>
</dbReference>
<evidence type="ECO:0000313" key="10">
    <source>
        <dbReference type="EMBL" id="OGD94166.1"/>
    </source>
</evidence>
<evidence type="ECO:0000256" key="2">
    <source>
        <dbReference type="ARBA" id="ARBA00022679"/>
    </source>
</evidence>
<feature type="domain" description="Gcp-like" evidence="9">
    <location>
        <begin position="24"/>
        <end position="311"/>
    </location>
</feature>
<dbReference type="SUPFAM" id="SSF53067">
    <property type="entry name" value="Actin-like ATPase domain"/>
    <property type="match status" value="2"/>
</dbReference>
<evidence type="ECO:0000256" key="1">
    <source>
        <dbReference type="ARBA" id="ARBA00022490"/>
    </source>
</evidence>
<comment type="cofactor">
    <cofactor evidence="8">
        <name>Fe(2+)</name>
        <dbReference type="ChEBI" id="CHEBI:29033"/>
    </cofactor>
    <text evidence="8">Binds 1 Fe(2+) ion per subunit.</text>
</comment>
<feature type="binding site" evidence="8">
    <location>
        <position position="184"/>
    </location>
    <ligand>
        <name>substrate</name>
    </ligand>
</feature>
<comment type="similarity">
    <text evidence="8">Belongs to the KAE1 / TsaD family.</text>
</comment>
<feature type="binding site" evidence="8">
    <location>
        <position position="188"/>
    </location>
    <ligand>
        <name>substrate</name>
    </ligand>
</feature>
<keyword evidence="5 8" id="KW-0408">Iron</keyword>
<keyword evidence="1 8" id="KW-0963">Cytoplasm</keyword>
<dbReference type="STRING" id="1797724.A3A48_02820"/>
<dbReference type="GO" id="GO:0005737">
    <property type="term" value="C:cytoplasm"/>
    <property type="evidence" value="ECO:0007669"/>
    <property type="project" value="UniProtKB-SubCell"/>
</dbReference>
<dbReference type="InterPro" id="IPR000905">
    <property type="entry name" value="Gcp-like_dom"/>
</dbReference>